<dbReference type="AlphaFoldDB" id="A0A1H8VQC4"/>
<evidence type="ECO:0000313" key="5">
    <source>
        <dbReference type="Proteomes" id="UP000199657"/>
    </source>
</evidence>
<organism evidence="4 5">
    <name type="scientific">Aquisalimonas asiatica</name>
    <dbReference type="NCBI Taxonomy" id="406100"/>
    <lineage>
        <taxon>Bacteria</taxon>
        <taxon>Pseudomonadati</taxon>
        <taxon>Pseudomonadota</taxon>
        <taxon>Gammaproteobacteria</taxon>
        <taxon>Chromatiales</taxon>
        <taxon>Ectothiorhodospiraceae</taxon>
        <taxon>Aquisalimonas</taxon>
    </lineage>
</organism>
<dbReference type="SFLD" id="SFLDG01129">
    <property type="entry name" value="C1.5:_HAD__Beta-PGM__Phosphata"/>
    <property type="match status" value="1"/>
</dbReference>
<comment type="cofactor">
    <cofactor evidence="1">
        <name>Mg(2+)</name>
        <dbReference type="ChEBI" id="CHEBI:18420"/>
    </cofactor>
</comment>
<name>A0A1H8VQC4_9GAMM</name>
<dbReference type="STRING" id="406100.SAMN04488052_11446"/>
<dbReference type="GO" id="GO:0009231">
    <property type="term" value="P:riboflavin biosynthetic process"/>
    <property type="evidence" value="ECO:0007669"/>
    <property type="project" value="TreeGrafter"/>
</dbReference>
<evidence type="ECO:0000256" key="3">
    <source>
        <dbReference type="ARBA" id="ARBA00022842"/>
    </source>
</evidence>
<evidence type="ECO:0000256" key="1">
    <source>
        <dbReference type="ARBA" id="ARBA00001946"/>
    </source>
</evidence>
<keyword evidence="2 4" id="KW-0378">Hydrolase</keyword>
<keyword evidence="5" id="KW-1185">Reference proteome</keyword>
<evidence type="ECO:0000256" key="2">
    <source>
        <dbReference type="ARBA" id="ARBA00022801"/>
    </source>
</evidence>
<dbReference type="Gene3D" id="1.20.120.1600">
    <property type="match status" value="1"/>
</dbReference>
<dbReference type="SFLD" id="SFLDS00003">
    <property type="entry name" value="Haloacid_Dehalogenase"/>
    <property type="match status" value="1"/>
</dbReference>
<dbReference type="NCBIfam" id="TIGR01549">
    <property type="entry name" value="HAD-SF-IA-v1"/>
    <property type="match status" value="1"/>
</dbReference>
<dbReference type="InterPro" id="IPR036412">
    <property type="entry name" value="HAD-like_sf"/>
</dbReference>
<evidence type="ECO:0000313" key="4">
    <source>
        <dbReference type="EMBL" id="SEP17575.1"/>
    </source>
</evidence>
<dbReference type="Pfam" id="PF00702">
    <property type="entry name" value="Hydrolase"/>
    <property type="match status" value="1"/>
</dbReference>
<dbReference type="SUPFAM" id="SSF56784">
    <property type="entry name" value="HAD-like"/>
    <property type="match status" value="1"/>
</dbReference>
<dbReference type="Gene3D" id="3.40.50.1000">
    <property type="entry name" value="HAD superfamily/HAD-like"/>
    <property type="match status" value="1"/>
</dbReference>
<gene>
    <name evidence="4" type="ORF">SAMN04488052_11446</name>
</gene>
<dbReference type="InterPro" id="IPR006439">
    <property type="entry name" value="HAD-SF_hydro_IA"/>
</dbReference>
<dbReference type="InterPro" id="IPR051400">
    <property type="entry name" value="HAD-like_hydrolase"/>
</dbReference>
<dbReference type="PANTHER" id="PTHR46470:SF4">
    <property type="entry name" value="5-AMINO-6-(5-PHOSPHO-D-RIBITYLAMINO)URACIL PHOSPHATASE YIGB"/>
    <property type="match status" value="1"/>
</dbReference>
<dbReference type="RefSeq" id="WP_091646361.1">
    <property type="nucleotide sequence ID" value="NZ_FOEG01000014.1"/>
</dbReference>
<reference evidence="4 5" key="1">
    <citation type="submission" date="2016-10" db="EMBL/GenBank/DDBJ databases">
        <authorList>
            <person name="de Groot N.N."/>
        </authorList>
    </citation>
    <scope>NUCLEOTIDE SEQUENCE [LARGE SCALE GENOMIC DNA]</scope>
    <source>
        <strain evidence="4 5">CGMCC 1.6291</strain>
    </source>
</reference>
<sequence>MQQAISLDLDETLWRIDGVLEHAEAQTVAFLKAHYPAIAEHYPPERMRVLRDQVVAEQPELVHNVTAMRIRTFERAAELVGAPRRAAEEAFEVFIDARHKVELYPDALPLLEQLHQRHPLVALTNGNADVHRLAMGHYFVAAFSAVQVGAAKPSRPMFEAAARGAGVPMERIIHVGDDPVTDVTGAARHGLRAVWLNRSGAPWPEDVPRVDFEEIRTLDQLPDLIDKT</sequence>
<protein>
    <submittedName>
        <fullName evidence="4">Putative hydrolase of the HAD superfamily</fullName>
    </submittedName>
</protein>
<keyword evidence="3" id="KW-0460">Magnesium</keyword>
<dbReference type="NCBIfam" id="TIGR01509">
    <property type="entry name" value="HAD-SF-IA-v3"/>
    <property type="match status" value="1"/>
</dbReference>
<dbReference type="Proteomes" id="UP000199657">
    <property type="component" value="Unassembled WGS sequence"/>
</dbReference>
<proteinExistence type="predicted"/>
<dbReference type="OrthoDB" id="367448at2"/>
<dbReference type="InterPro" id="IPR023214">
    <property type="entry name" value="HAD_sf"/>
</dbReference>
<dbReference type="PANTHER" id="PTHR46470">
    <property type="entry name" value="N-ACYLNEURAMINATE-9-PHOSPHATASE"/>
    <property type="match status" value="1"/>
</dbReference>
<dbReference type="EMBL" id="FOEG01000014">
    <property type="protein sequence ID" value="SEP17575.1"/>
    <property type="molecule type" value="Genomic_DNA"/>
</dbReference>
<accession>A0A1H8VQC4</accession>
<dbReference type="GO" id="GO:0016787">
    <property type="term" value="F:hydrolase activity"/>
    <property type="evidence" value="ECO:0007669"/>
    <property type="project" value="UniProtKB-KW"/>
</dbReference>